<evidence type="ECO:0000259" key="2">
    <source>
        <dbReference type="Pfam" id="PF04909"/>
    </source>
</evidence>
<protein>
    <submittedName>
        <fullName evidence="3">Amidohydrolase</fullName>
    </submittedName>
</protein>
<dbReference type="GO" id="GO:0016831">
    <property type="term" value="F:carboxy-lyase activity"/>
    <property type="evidence" value="ECO:0007669"/>
    <property type="project" value="InterPro"/>
</dbReference>
<dbReference type="EMBL" id="VGLS01000158">
    <property type="protein sequence ID" value="MBM3223536.1"/>
    <property type="molecule type" value="Genomic_DNA"/>
</dbReference>
<evidence type="ECO:0000313" key="3">
    <source>
        <dbReference type="EMBL" id="MBM3223536.1"/>
    </source>
</evidence>
<dbReference type="Proteomes" id="UP000712673">
    <property type="component" value="Unassembled WGS sequence"/>
</dbReference>
<gene>
    <name evidence="3" type="ORF">FJZ47_07025</name>
</gene>
<dbReference type="GO" id="GO:0005737">
    <property type="term" value="C:cytoplasm"/>
    <property type="evidence" value="ECO:0007669"/>
    <property type="project" value="TreeGrafter"/>
</dbReference>
<dbReference type="InterPro" id="IPR032465">
    <property type="entry name" value="ACMSD"/>
</dbReference>
<evidence type="ECO:0000256" key="1">
    <source>
        <dbReference type="ARBA" id="ARBA00023239"/>
    </source>
</evidence>
<dbReference type="AlphaFoldDB" id="A0A937VYQ1"/>
<name>A0A937VYQ1_UNCTE</name>
<accession>A0A937VYQ1</accession>
<dbReference type="SUPFAM" id="SSF51556">
    <property type="entry name" value="Metallo-dependent hydrolases"/>
    <property type="match status" value="1"/>
</dbReference>
<evidence type="ECO:0000313" key="4">
    <source>
        <dbReference type="Proteomes" id="UP000712673"/>
    </source>
</evidence>
<dbReference type="InterPro" id="IPR032466">
    <property type="entry name" value="Metal_Hydrolase"/>
</dbReference>
<dbReference type="PANTHER" id="PTHR21240">
    <property type="entry name" value="2-AMINO-3-CARBOXYLMUCONATE-6-SEMIALDEHYDE DECARBOXYLASE"/>
    <property type="match status" value="1"/>
</dbReference>
<organism evidence="3 4">
    <name type="scientific">Tectimicrobiota bacterium</name>
    <dbReference type="NCBI Taxonomy" id="2528274"/>
    <lineage>
        <taxon>Bacteria</taxon>
        <taxon>Pseudomonadati</taxon>
        <taxon>Nitrospinota/Tectimicrobiota group</taxon>
        <taxon>Candidatus Tectimicrobiota</taxon>
    </lineage>
</organism>
<dbReference type="Pfam" id="PF04909">
    <property type="entry name" value="Amidohydro_2"/>
    <property type="match status" value="1"/>
</dbReference>
<dbReference type="PANTHER" id="PTHR21240:SF28">
    <property type="entry name" value="ISO-OROTATE DECARBOXYLASE (EUROFUNG)"/>
    <property type="match status" value="1"/>
</dbReference>
<sequence>MGEHNRGHNVERLAAWRETSLSETVWRLAPTRTRLDWSPEICYFRATMPVHTPHDMATYAQEKTMAMSYDFISSDTHLEVLPERWTGRVPATYRDSMPRTVPHPDGGDAIYIEGAPLFQVAYLDLRAGRTSEDWKPFDVRVEDTAGVGSAEQRLREQDQDGCAAEVLFPNMQAGPGLWRNIADNAAYLATIRAYNDWLAQDYCAVDPKRLIGLGVMPMATLDDSLKELEHCAKLGFKGVVLSAFPNGMAYPLPEDDRFWAAAMDMQMPLTVHVAFNRTGKRAEQPTFRYPNENPDILRKVRRGLVDQMSILGLPAATSFSQMIVSGVFDRFPALRIFFAETRLGWVPFWMEEADFWYERHRHWAQRYLGFQPIKRQPSEYMKDHFLFSVQGPEHVAIELRHHLGIEHIMFATDFPHIECEWPHTRPDLERLTATLSAAEKYQLIAGNVIDYFSLDADLLPHTA</sequence>
<dbReference type="Gene3D" id="3.20.20.140">
    <property type="entry name" value="Metal-dependent hydrolases"/>
    <property type="match status" value="1"/>
</dbReference>
<comment type="caution">
    <text evidence="3">The sequence shown here is derived from an EMBL/GenBank/DDBJ whole genome shotgun (WGS) entry which is preliminary data.</text>
</comment>
<proteinExistence type="predicted"/>
<dbReference type="GO" id="GO:0019748">
    <property type="term" value="P:secondary metabolic process"/>
    <property type="evidence" value="ECO:0007669"/>
    <property type="project" value="TreeGrafter"/>
</dbReference>
<reference evidence="3" key="1">
    <citation type="submission" date="2019-03" db="EMBL/GenBank/DDBJ databases">
        <title>Lake Tanganyika Metagenome-Assembled Genomes (MAGs).</title>
        <authorList>
            <person name="Tran P."/>
        </authorList>
    </citation>
    <scope>NUCLEOTIDE SEQUENCE</scope>
    <source>
        <strain evidence="3">K_DeepCast_65m_m2_066</strain>
    </source>
</reference>
<keyword evidence="1" id="KW-0456">Lyase</keyword>
<dbReference type="GO" id="GO:0016787">
    <property type="term" value="F:hydrolase activity"/>
    <property type="evidence" value="ECO:0007669"/>
    <property type="project" value="InterPro"/>
</dbReference>
<feature type="domain" description="Amidohydrolase-related" evidence="2">
    <location>
        <begin position="181"/>
        <end position="447"/>
    </location>
</feature>
<dbReference type="InterPro" id="IPR006680">
    <property type="entry name" value="Amidohydro-rel"/>
</dbReference>